<comment type="caution">
    <text evidence="5">The sequence shown here is derived from an EMBL/GenBank/DDBJ whole genome shotgun (WGS) entry which is preliminary data.</text>
</comment>
<evidence type="ECO:0000313" key="6">
    <source>
        <dbReference type="Proteomes" id="UP000649617"/>
    </source>
</evidence>
<feature type="non-terminal residue" evidence="5">
    <location>
        <position position="1"/>
    </location>
</feature>
<accession>A0A812JHC0</accession>
<reference evidence="5" key="1">
    <citation type="submission" date="2021-02" db="EMBL/GenBank/DDBJ databases">
        <authorList>
            <person name="Dougan E. K."/>
            <person name="Rhodes N."/>
            <person name="Thang M."/>
            <person name="Chan C."/>
        </authorList>
    </citation>
    <scope>NUCLEOTIDE SEQUENCE</scope>
</reference>
<proteinExistence type="inferred from homology"/>
<dbReference type="GO" id="GO:0008234">
    <property type="term" value="F:cysteine-type peptidase activity"/>
    <property type="evidence" value="ECO:0007669"/>
    <property type="project" value="InterPro"/>
</dbReference>
<dbReference type="OrthoDB" id="1939479at2759"/>
<dbReference type="InterPro" id="IPR003653">
    <property type="entry name" value="Peptidase_C48_C"/>
</dbReference>
<evidence type="ECO:0000313" key="5">
    <source>
        <dbReference type="EMBL" id="CAE7208573.1"/>
    </source>
</evidence>
<sequence length="115" mass="12454">MVLKLGLALVHIARHTISYFDSLSLPVPDLLGWRLTEFLSAEIAAPPGDWQLQVDNRLPQQENWSDCGVFVLTYAECIVMGLPIGFDASVSGMKEKRISIALAILEGSLAGIATA</sequence>
<evidence type="ECO:0000259" key="4">
    <source>
        <dbReference type="Pfam" id="PF02902"/>
    </source>
</evidence>
<keyword evidence="3" id="KW-0378">Hydrolase</keyword>
<gene>
    <name evidence="5" type="primary">ulp1</name>
    <name evidence="5" type="ORF">SPIL2461_LOCUS2146</name>
</gene>
<dbReference type="EMBL" id="CAJNIZ010002252">
    <property type="protein sequence ID" value="CAE7208573.1"/>
    <property type="molecule type" value="Genomic_DNA"/>
</dbReference>
<dbReference type="SUPFAM" id="SSF54001">
    <property type="entry name" value="Cysteine proteinases"/>
    <property type="match status" value="1"/>
</dbReference>
<dbReference type="GO" id="GO:0006508">
    <property type="term" value="P:proteolysis"/>
    <property type="evidence" value="ECO:0007669"/>
    <property type="project" value="UniProtKB-KW"/>
</dbReference>
<evidence type="ECO:0000256" key="1">
    <source>
        <dbReference type="ARBA" id="ARBA00005234"/>
    </source>
</evidence>
<dbReference type="InterPro" id="IPR038765">
    <property type="entry name" value="Papain-like_cys_pep_sf"/>
</dbReference>
<evidence type="ECO:0000256" key="2">
    <source>
        <dbReference type="ARBA" id="ARBA00022670"/>
    </source>
</evidence>
<protein>
    <submittedName>
        <fullName evidence="5">Ulp1 protein</fullName>
    </submittedName>
</protein>
<evidence type="ECO:0000256" key="3">
    <source>
        <dbReference type="ARBA" id="ARBA00022801"/>
    </source>
</evidence>
<comment type="similarity">
    <text evidence="1">Belongs to the peptidase C48 family.</text>
</comment>
<dbReference type="Gene3D" id="3.40.395.10">
    <property type="entry name" value="Adenoviral Proteinase, Chain A"/>
    <property type="match status" value="1"/>
</dbReference>
<dbReference type="Proteomes" id="UP000649617">
    <property type="component" value="Unassembled WGS sequence"/>
</dbReference>
<name>A0A812JHC0_SYMPI</name>
<keyword evidence="2" id="KW-0645">Protease</keyword>
<organism evidence="5 6">
    <name type="scientific">Symbiodinium pilosum</name>
    <name type="common">Dinoflagellate</name>
    <dbReference type="NCBI Taxonomy" id="2952"/>
    <lineage>
        <taxon>Eukaryota</taxon>
        <taxon>Sar</taxon>
        <taxon>Alveolata</taxon>
        <taxon>Dinophyceae</taxon>
        <taxon>Suessiales</taxon>
        <taxon>Symbiodiniaceae</taxon>
        <taxon>Symbiodinium</taxon>
    </lineage>
</organism>
<dbReference type="AlphaFoldDB" id="A0A812JHC0"/>
<keyword evidence="6" id="KW-1185">Reference proteome</keyword>
<feature type="domain" description="Ubiquitin-like protease family profile" evidence="4">
    <location>
        <begin position="8"/>
        <end position="103"/>
    </location>
</feature>
<dbReference type="Pfam" id="PF02902">
    <property type="entry name" value="Peptidase_C48"/>
    <property type="match status" value="1"/>
</dbReference>